<sequence>MGALTGWGTQRWQSLAPLVLLISAVVSVVVSSMTDPIDFHIYVAGGAALDHPATLYDAAYLDPAHNETMPFVYPPFAAMVFYPLHLLPFWLVALAWRVGIVAALYAVVRISQKMIDADNKRAAMLWTAGALWFEPIVGNIKHATIGVFLLLIVMAAAYSSRWWLSGLLVGLGAGVKLTPAITGLYFVGMRRWAAAAFSAVVFFATLGVSYLVAGDRVRYFFTDWIGKDRLFTIGNVYNQSWRGGIARVLGYDPGMGAYWAVAVAFTATLAAAAWWALGLYPLQRDRLGSLLVVVLFELLASPVSWTAHWVLVVPLLVWLLHGPWRDQPGARALWWVWLTVAVTAVPNALATLQTNRWEISRPWYEAWAGLIYPILTVATLGWIVATGVRARRALTAADLPPLTVGAAVRESGDAQVSAKSGGNDKERAGVESRAIGG</sequence>
<evidence type="ECO:0000256" key="8">
    <source>
        <dbReference type="SAM" id="MobiDB-lite"/>
    </source>
</evidence>
<keyword evidence="6 9" id="KW-0472">Membrane</keyword>
<evidence type="ECO:0000313" key="11">
    <source>
        <dbReference type="Proteomes" id="UP000465609"/>
    </source>
</evidence>
<keyword evidence="3" id="KW-0808">Transferase</keyword>
<protein>
    <submittedName>
        <fullName evidence="10">Polyprenol-phosphate-mannose-dependent alpha-(1-2)-phosphatidylinositol pentamannoside mannosyltransferase</fullName>
    </submittedName>
</protein>
<feature type="transmembrane region" description="Helical" evidence="9">
    <location>
        <begin position="129"/>
        <end position="156"/>
    </location>
</feature>
<evidence type="ECO:0000256" key="4">
    <source>
        <dbReference type="ARBA" id="ARBA00022692"/>
    </source>
</evidence>
<keyword evidence="11" id="KW-1185">Reference proteome</keyword>
<reference evidence="10 11" key="1">
    <citation type="journal article" date="2019" name="Emerg. Microbes Infect.">
        <title>Comprehensive subspecies identification of 175 nontuberculous mycobacteria species based on 7547 genomic profiles.</title>
        <authorList>
            <person name="Matsumoto Y."/>
            <person name="Kinjo T."/>
            <person name="Motooka D."/>
            <person name="Nabeya D."/>
            <person name="Jung N."/>
            <person name="Uechi K."/>
            <person name="Horii T."/>
            <person name="Iida T."/>
            <person name="Fujita J."/>
            <person name="Nakamura S."/>
        </authorList>
    </citation>
    <scope>NUCLEOTIDE SEQUENCE [LARGE SCALE GENOMIC DNA]</scope>
    <source>
        <strain evidence="10 11">JCM 15296</strain>
    </source>
</reference>
<keyword evidence="2" id="KW-1003">Cell membrane</keyword>
<feature type="transmembrane region" description="Helical" evidence="9">
    <location>
        <begin position="194"/>
        <end position="213"/>
    </location>
</feature>
<feature type="transmembrane region" description="Helical" evidence="9">
    <location>
        <begin position="162"/>
        <end position="187"/>
    </location>
</feature>
<feature type="transmembrane region" description="Helical" evidence="9">
    <location>
        <begin position="332"/>
        <end position="352"/>
    </location>
</feature>
<proteinExistence type="inferred from homology"/>
<dbReference type="Pfam" id="PF09594">
    <property type="entry name" value="GT87"/>
    <property type="match status" value="1"/>
</dbReference>
<evidence type="ECO:0000256" key="9">
    <source>
        <dbReference type="SAM" id="Phobius"/>
    </source>
</evidence>
<keyword evidence="4 9" id="KW-0812">Transmembrane</keyword>
<feature type="transmembrane region" description="Helical" evidence="9">
    <location>
        <begin position="364"/>
        <end position="385"/>
    </location>
</feature>
<feature type="transmembrane region" description="Helical" evidence="9">
    <location>
        <begin position="257"/>
        <end position="277"/>
    </location>
</feature>
<dbReference type="RefSeq" id="WP_138228397.1">
    <property type="nucleotide sequence ID" value="NZ_AP022577.1"/>
</dbReference>
<name>A0ABM7IH05_9MYCO</name>
<evidence type="ECO:0000256" key="5">
    <source>
        <dbReference type="ARBA" id="ARBA00022989"/>
    </source>
</evidence>
<evidence type="ECO:0000256" key="6">
    <source>
        <dbReference type="ARBA" id="ARBA00023136"/>
    </source>
</evidence>
<feature type="transmembrane region" description="Helical" evidence="9">
    <location>
        <begin position="289"/>
        <end position="320"/>
    </location>
</feature>
<feature type="transmembrane region" description="Helical" evidence="9">
    <location>
        <begin position="12"/>
        <end position="33"/>
    </location>
</feature>
<comment type="similarity">
    <text evidence="7">Belongs to the glycosyltransferase 87 family.</text>
</comment>
<gene>
    <name evidence="10" type="primary">pimE_4</name>
    <name evidence="10" type="ORF">MAUB_38410</name>
</gene>
<evidence type="ECO:0000313" key="10">
    <source>
        <dbReference type="EMBL" id="BBX85968.1"/>
    </source>
</evidence>
<dbReference type="EMBL" id="AP022577">
    <property type="protein sequence ID" value="BBX85968.1"/>
    <property type="molecule type" value="Genomic_DNA"/>
</dbReference>
<accession>A0ABM7IH05</accession>
<dbReference type="NCBIfam" id="NF009915">
    <property type="entry name" value="PRK13375.1"/>
    <property type="match status" value="1"/>
</dbReference>
<evidence type="ECO:0000256" key="7">
    <source>
        <dbReference type="ARBA" id="ARBA00024033"/>
    </source>
</evidence>
<dbReference type="GO" id="GO:0016757">
    <property type="term" value="F:glycosyltransferase activity"/>
    <property type="evidence" value="ECO:0007669"/>
    <property type="project" value="UniProtKB-KW"/>
</dbReference>
<dbReference type="Proteomes" id="UP000465609">
    <property type="component" value="Chromosome"/>
</dbReference>
<keyword evidence="5 9" id="KW-1133">Transmembrane helix</keyword>
<organism evidence="10 11">
    <name type="scientific">Mycolicibacterium aubagnense</name>
    <dbReference type="NCBI Taxonomy" id="319707"/>
    <lineage>
        <taxon>Bacteria</taxon>
        <taxon>Bacillati</taxon>
        <taxon>Actinomycetota</taxon>
        <taxon>Actinomycetes</taxon>
        <taxon>Mycobacteriales</taxon>
        <taxon>Mycobacteriaceae</taxon>
        <taxon>Mycolicibacterium</taxon>
    </lineage>
</organism>
<feature type="region of interest" description="Disordered" evidence="8">
    <location>
        <begin position="412"/>
        <end position="437"/>
    </location>
</feature>
<evidence type="ECO:0000256" key="2">
    <source>
        <dbReference type="ARBA" id="ARBA00022475"/>
    </source>
</evidence>
<dbReference type="InterPro" id="IPR018584">
    <property type="entry name" value="GT87"/>
</dbReference>
<comment type="subcellular location">
    <subcellularLocation>
        <location evidence="1">Cell membrane</location>
        <topology evidence="1">Multi-pass membrane protein</topology>
    </subcellularLocation>
</comment>
<evidence type="ECO:0000256" key="1">
    <source>
        <dbReference type="ARBA" id="ARBA00004651"/>
    </source>
</evidence>
<evidence type="ECO:0000256" key="3">
    <source>
        <dbReference type="ARBA" id="ARBA00022679"/>
    </source>
</evidence>
<feature type="transmembrane region" description="Helical" evidence="9">
    <location>
        <begin position="89"/>
        <end position="108"/>
    </location>
</feature>
<keyword evidence="10" id="KW-0328">Glycosyltransferase</keyword>